<dbReference type="Gene3D" id="1.10.10.10">
    <property type="entry name" value="Winged helix-like DNA-binding domain superfamily/Winged helix DNA-binding domain"/>
    <property type="match status" value="1"/>
</dbReference>
<name>A0A1Y2MJE2_PSEAH</name>
<sequence>MSAGATAEALVSDQPGQHVDHLCLDGDVESALAGTLRPEPKPEPDLALGQALADVATIAILSEREIHRSEVVIGQLQHALQSRVIIELAEGIVANRLDVDMATAFEMLRTHSRRNNERLSTVAGQIVEGRRDLSILAPESGHGRAGA</sequence>
<dbReference type="RefSeq" id="WP_158092379.1">
    <property type="nucleotide sequence ID" value="NZ_AP018920.1"/>
</dbReference>
<accession>A0A1Y2MJE2</accession>
<gene>
    <name evidence="2" type="ORF">BG845_06721</name>
</gene>
<reference evidence="2 3" key="1">
    <citation type="submission" date="2016-09" db="EMBL/GenBank/DDBJ databases">
        <title>Pseudonocardia autotrophica DSM535, a candidate organism with high potential of specific P450 cytochromes.</title>
        <authorList>
            <person name="Grumaz C."/>
            <person name="Vainshtein Y."/>
            <person name="Kirstahler P."/>
            <person name="Sohn K."/>
        </authorList>
    </citation>
    <scope>NUCLEOTIDE SEQUENCE [LARGE SCALE GENOMIC DNA]</scope>
    <source>
        <strain evidence="2 3">DSM 535</strain>
    </source>
</reference>
<dbReference type="AlphaFoldDB" id="A0A1Y2MJE2"/>
<dbReference type="SMART" id="SM01012">
    <property type="entry name" value="ANTAR"/>
    <property type="match status" value="1"/>
</dbReference>
<protein>
    <submittedName>
        <fullName evidence="2">ANTAR domain protein</fullName>
    </submittedName>
</protein>
<comment type="caution">
    <text evidence="2">The sequence shown here is derived from an EMBL/GenBank/DDBJ whole genome shotgun (WGS) entry which is preliminary data.</text>
</comment>
<dbReference type="Proteomes" id="UP000194360">
    <property type="component" value="Unassembled WGS sequence"/>
</dbReference>
<dbReference type="EMBL" id="MIGB01000077">
    <property type="protein sequence ID" value="OSY34568.1"/>
    <property type="molecule type" value="Genomic_DNA"/>
</dbReference>
<dbReference type="PROSITE" id="PS50921">
    <property type="entry name" value="ANTAR"/>
    <property type="match status" value="1"/>
</dbReference>
<evidence type="ECO:0000259" key="1">
    <source>
        <dbReference type="PROSITE" id="PS50921"/>
    </source>
</evidence>
<dbReference type="STRING" id="2074.BG845_06721"/>
<evidence type="ECO:0000313" key="2">
    <source>
        <dbReference type="EMBL" id="OSY34568.1"/>
    </source>
</evidence>
<dbReference type="GO" id="GO:0003723">
    <property type="term" value="F:RNA binding"/>
    <property type="evidence" value="ECO:0007669"/>
    <property type="project" value="InterPro"/>
</dbReference>
<proteinExistence type="predicted"/>
<dbReference type="InterPro" id="IPR005561">
    <property type="entry name" value="ANTAR"/>
</dbReference>
<organism evidence="2 3">
    <name type="scientific">Pseudonocardia autotrophica</name>
    <name type="common">Amycolata autotrophica</name>
    <name type="synonym">Nocardia autotrophica</name>
    <dbReference type="NCBI Taxonomy" id="2074"/>
    <lineage>
        <taxon>Bacteria</taxon>
        <taxon>Bacillati</taxon>
        <taxon>Actinomycetota</taxon>
        <taxon>Actinomycetes</taxon>
        <taxon>Pseudonocardiales</taxon>
        <taxon>Pseudonocardiaceae</taxon>
        <taxon>Pseudonocardia</taxon>
    </lineage>
</organism>
<dbReference type="Pfam" id="PF03861">
    <property type="entry name" value="ANTAR"/>
    <property type="match status" value="1"/>
</dbReference>
<evidence type="ECO:0000313" key="3">
    <source>
        <dbReference type="Proteomes" id="UP000194360"/>
    </source>
</evidence>
<dbReference type="OrthoDB" id="3683444at2"/>
<dbReference type="InterPro" id="IPR036388">
    <property type="entry name" value="WH-like_DNA-bd_sf"/>
</dbReference>
<keyword evidence="3" id="KW-1185">Reference proteome</keyword>
<feature type="domain" description="ANTAR" evidence="1">
    <location>
        <begin position="66"/>
        <end position="127"/>
    </location>
</feature>